<dbReference type="EC" id="2.3.1.234" evidence="8"/>
<dbReference type="SUPFAM" id="SSF53067">
    <property type="entry name" value="Actin-like ATPase domain"/>
    <property type="match status" value="4"/>
</dbReference>
<dbReference type="PRINTS" id="PR00789">
    <property type="entry name" value="OSIALOPTASE"/>
</dbReference>
<dbReference type="NCBIfam" id="TIGR00329">
    <property type="entry name" value="gcp_kae1"/>
    <property type="match status" value="1"/>
</dbReference>
<gene>
    <name evidence="8 10" type="primary">tsaD</name>
    <name evidence="10" type="ORF">D3M95_01135</name>
</gene>
<dbReference type="EMBL" id="QXJK01000001">
    <property type="protein sequence ID" value="RIX36839.1"/>
    <property type="molecule type" value="Genomic_DNA"/>
</dbReference>
<organism evidence="10 11">
    <name type="scientific">Corynebacterium falsenii</name>
    <dbReference type="NCBI Taxonomy" id="108486"/>
    <lineage>
        <taxon>Bacteria</taxon>
        <taxon>Bacillati</taxon>
        <taxon>Actinomycetota</taxon>
        <taxon>Actinomycetes</taxon>
        <taxon>Mycobacteriales</taxon>
        <taxon>Corynebacteriaceae</taxon>
        <taxon>Corynebacterium</taxon>
    </lineage>
</organism>
<dbReference type="NCBIfam" id="TIGR03725">
    <property type="entry name" value="T6A_YeaZ"/>
    <property type="match status" value="1"/>
</dbReference>
<evidence type="ECO:0000259" key="9">
    <source>
        <dbReference type="PROSITE" id="PS51186"/>
    </source>
</evidence>
<keyword evidence="2 8" id="KW-0808">Transferase</keyword>
<dbReference type="PANTHER" id="PTHR11735:SF6">
    <property type="entry name" value="TRNA N6-ADENOSINE THREONYLCARBAMOYLTRANSFERASE, MITOCHONDRIAL"/>
    <property type="match status" value="1"/>
</dbReference>
<dbReference type="PANTHER" id="PTHR11735">
    <property type="entry name" value="TRNA N6-ADENOSINE THREONYLCARBAMOYLTRANSFERASE"/>
    <property type="match status" value="1"/>
</dbReference>
<evidence type="ECO:0000256" key="8">
    <source>
        <dbReference type="HAMAP-Rule" id="MF_01445"/>
    </source>
</evidence>
<dbReference type="NCBIfam" id="TIGR03723">
    <property type="entry name" value="T6A_TsaD_YgjD"/>
    <property type="match status" value="1"/>
</dbReference>
<evidence type="ECO:0000256" key="2">
    <source>
        <dbReference type="ARBA" id="ARBA00022679"/>
    </source>
</evidence>
<dbReference type="FunFam" id="3.30.420.40:FF:000040">
    <property type="entry name" value="tRNA N6-adenosine threonylcarbamoyltransferase"/>
    <property type="match status" value="1"/>
</dbReference>
<feature type="domain" description="N-acetyltransferase" evidence="9">
    <location>
        <begin position="268"/>
        <end position="418"/>
    </location>
</feature>
<comment type="subcellular location">
    <subcellularLocation>
        <location evidence="8">Cytoplasm</location>
    </subcellularLocation>
</comment>
<evidence type="ECO:0000256" key="3">
    <source>
        <dbReference type="ARBA" id="ARBA00022694"/>
    </source>
</evidence>
<comment type="catalytic activity">
    <reaction evidence="7 8">
        <text>L-threonylcarbamoyladenylate + adenosine(37) in tRNA = N(6)-L-threonylcarbamoyladenosine(37) in tRNA + AMP + H(+)</text>
        <dbReference type="Rhea" id="RHEA:37059"/>
        <dbReference type="Rhea" id="RHEA-COMP:10162"/>
        <dbReference type="Rhea" id="RHEA-COMP:10163"/>
        <dbReference type="ChEBI" id="CHEBI:15378"/>
        <dbReference type="ChEBI" id="CHEBI:73682"/>
        <dbReference type="ChEBI" id="CHEBI:74411"/>
        <dbReference type="ChEBI" id="CHEBI:74418"/>
        <dbReference type="ChEBI" id="CHEBI:456215"/>
        <dbReference type="EC" id="2.3.1.234"/>
    </reaction>
</comment>
<feature type="binding site" evidence="8">
    <location>
        <position position="562"/>
    </location>
    <ligand>
        <name>Fe cation</name>
        <dbReference type="ChEBI" id="CHEBI:24875"/>
    </ligand>
</feature>
<comment type="similarity">
    <text evidence="8">Belongs to the KAE1 / TsaD family.</text>
</comment>
<evidence type="ECO:0000256" key="7">
    <source>
        <dbReference type="ARBA" id="ARBA00048117"/>
    </source>
</evidence>
<evidence type="ECO:0000256" key="5">
    <source>
        <dbReference type="ARBA" id="ARBA00023004"/>
    </source>
</evidence>
<dbReference type="InterPro" id="IPR022496">
    <property type="entry name" value="T6A_TsaB"/>
</dbReference>
<feature type="binding site" evidence="8">
    <location>
        <begin position="587"/>
        <end position="591"/>
    </location>
    <ligand>
        <name>substrate</name>
    </ligand>
</feature>
<keyword evidence="3 8" id="KW-0819">tRNA processing</keyword>
<dbReference type="InterPro" id="IPR000182">
    <property type="entry name" value="GNAT_dom"/>
</dbReference>
<feature type="binding site" evidence="8">
    <location>
        <position position="634"/>
    </location>
    <ligand>
        <name>substrate</name>
    </ligand>
</feature>
<dbReference type="CDD" id="cd04301">
    <property type="entry name" value="NAT_SF"/>
    <property type="match status" value="1"/>
</dbReference>
<dbReference type="GO" id="GO:0002949">
    <property type="term" value="P:tRNA threonylcarbamoyladenosine modification"/>
    <property type="evidence" value="ECO:0007669"/>
    <property type="project" value="UniProtKB-UniRule"/>
</dbReference>
<dbReference type="STRING" id="1451189.CFAL_09500"/>
<dbReference type="AlphaFoldDB" id="A0A418QA42"/>
<dbReference type="SUPFAM" id="SSF55729">
    <property type="entry name" value="Acyl-CoA N-acyltransferases (Nat)"/>
    <property type="match status" value="1"/>
</dbReference>
<feature type="binding site" evidence="8">
    <location>
        <position position="763"/>
    </location>
    <ligand>
        <name>Fe cation</name>
        <dbReference type="ChEBI" id="CHEBI:24875"/>
    </ligand>
</feature>
<keyword evidence="11" id="KW-1185">Reference proteome</keyword>
<dbReference type="Gene3D" id="3.40.630.30">
    <property type="match status" value="1"/>
</dbReference>
<sequence length="808" mass="83183">MLLLTVDTSTSYVVAGLVRLSSSDATMDLLASVVHDEPRGHMELLTPSIMQCLADAGLTTGDVDAVIVGEGPGPFTGLRVGMATGAAFGQALGIPVHGVPSLAAIAATVRREHPEAIAELGAGAELTVITDARRREWYHATYSWSEGGTLRTVSEPAVSAPADVDLGSGHSAAGGARGVAAAKAVASAAASAGALLSEDAWPSPLGLADAALSLAGNAAALRQPGAPLRALYLRRPDAVEPKKKERPAAVDYSRAELKPATEGGEGTPAVVRLDASAAPRLAEIEAVLFEGDSPWPVNGFIYELTRDNTIYLGLVDDNGQILGYAGLARNGAPDDPEWEIHTVGITPEHHGKGWAHLLIRPLMEEVDRVGGPVFLEVRTDNDPAIGLYTTYGFEVTGTRKGYYQPSGADAFTMMRADRQSIAGAENTVESAAGEHPRQDGSTLVMGVESSCDETGVGVVELRADGSVRTIANAVASSMDQHARFGGVVPEIASRAHLEAMGPTMDAALEQMREAGVGGRPDAVAATVGPGLAGALLVGAAAAKTYAAAWGVPFYGVNHLGGHVAVESLGEKGAKESDTGMDNAIALLVSGGHTQILHVQGLGKPMTELGSTLDDAAGEAYDKVARLLGLGYPGGPVIDKLAAQGDSSAIAFPRGMMRQQDSRYDFSFSGLKTAVARYVEQAGKDGAHDGAARIPIEDVCASFQEAVVDVLTTKALRACEDTGAKVLLLGGGVAANRRLRELAAERCAAAGVELRIPDVALCTDNGVMIAALAAQLIADGAQPSGLGVATDPGLEVETPLVASNEKKPN</sequence>
<dbReference type="GO" id="GO:0005829">
    <property type="term" value="C:cytosol"/>
    <property type="evidence" value="ECO:0007669"/>
    <property type="project" value="TreeGrafter"/>
</dbReference>
<dbReference type="PROSITE" id="PS51186">
    <property type="entry name" value="GNAT"/>
    <property type="match status" value="1"/>
</dbReference>
<dbReference type="Pfam" id="PF00583">
    <property type="entry name" value="Acetyltransf_1"/>
    <property type="match status" value="1"/>
</dbReference>
<accession>A0A418QA42</accession>
<evidence type="ECO:0000256" key="6">
    <source>
        <dbReference type="ARBA" id="ARBA00023315"/>
    </source>
</evidence>
<dbReference type="RefSeq" id="WP_119664155.1">
    <property type="nucleotide sequence ID" value="NZ_QXJK01000001.1"/>
</dbReference>
<feature type="binding site" evidence="8">
    <location>
        <position position="735"/>
    </location>
    <ligand>
        <name>substrate</name>
    </ligand>
</feature>
<evidence type="ECO:0000313" key="11">
    <source>
        <dbReference type="Proteomes" id="UP000285278"/>
    </source>
</evidence>
<protein>
    <recommendedName>
        <fullName evidence="8">tRNA N6-adenosine threonylcarbamoyltransferase</fullName>
        <ecNumber evidence="8">2.3.1.234</ecNumber>
    </recommendedName>
    <alternativeName>
        <fullName evidence="8">N6-L-threonylcarbamoyladenine synthase</fullName>
        <shortName evidence="8">t(6)A synthase</shortName>
    </alternativeName>
    <alternativeName>
        <fullName evidence="8">t(6)A37 threonylcarbamoyladenosine biosynthesis protein TsaD</fullName>
    </alternativeName>
    <alternativeName>
        <fullName evidence="8">tRNA threonylcarbamoyladenosine biosynthesis protein TsaD</fullName>
    </alternativeName>
</protein>
<evidence type="ECO:0000256" key="1">
    <source>
        <dbReference type="ARBA" id="ARBA00022490"/>
    </source>
</evidence>
<dbReference type="InterPro" id="IPR017861">
    <property type="entry name" value="KAE1/TsaD"/>
</dbReference>
<dbReference type="InterPro" id="IPR017860">
    <property type="entry name" value="Peptidase_M22_CS"/>
</dbReference>
<keyword evidence="5 8" id="KW-0408">Iron</keyword>
<reference evidence="10 11" key="1">
    <citation type="submission" date="2018-09" db="EMBL/GenBank/DDBJ databases">
        <title>Optimization and identification of Corynebacterium falsenii FN1-14 from fish paste.</title>
        <authorList>
            <person name="Daroonpunt R."/>
            <person name="Tanasupawat S."/>
        </authorList>
    </citation>
    <scope>NUCLEOTIDE SEQUENCE [LARGE SCALE GENOMIC DNA]</scope>
    <source>
        <strain evidence="10 11">FN1-14</strain>
    </source>
</reference>
<comment type="function">
    <text evidence="8">Required for the formation of a threonylcarbamoyl group on adenosine at position 37 (t(6)A37) in tRNAs that read codons beginning with adenine. Is involved in the transfer of the threonylcarbamoyl moiety of threonylcarbamoyl-AMP (TC-AMP) to the N6 group of A37, together with TsaE and TsaB. TsaD likely plays a direct catalytic role in this reaction.</text>
</comment>
<dbReference type="Gene3D" id="3.30.420.40">
    <property type="match status" value="4"/>
</dbReference>
<dbReference type="Proteomes" id="UP000285278">
    <property type="component" value="Unassembled WGS sequence"/>
</dbReference>
<proteinExistence type="inferred from homology"/>
<keyword evidence="6 8" id="KW-0012">Acyltransferase</keyword>
<name>A0A418QA42_9CORY</name>
<dbReference type="GO" id="GO:0061711">
    <property type="term" value="F:tRNA N(6)-L-threonylcarbamoyladenine synthase activity"/>
    <property type="evidence" value="ECO:0007669"/>
    <property type="project" value="UniProtKB-EC"/>
</dbReference>
<comment type="caution">
    <text evidence="10">The sequence shown here is derived from an EMBL/GenBank/DDBJ whole genome shotgun (WGS) entry which is preliminary data.</text>
</comment>
<evidence type="ECO:0000313" key="10">
    <source>
        <dbReference type="EMBL" id="RIX36839.1"/>
    </source>
</evidence>
<feature type="binding site" evidence="8">
    <location>
        <position position="558"/>
    </location>
    <ligand>
        <name>Fe cation</name>
        <dbReference type="ChEBI" id="CHEBI:24875"/>
    </ligand>
</feature>
<keyword evidence="4 8" id="KW-0479">Metal-binding</keyword>
<evidence type="ECO:0000256" key="4">
    <source>
        <dbReference type="ARBA" id="ARBA00022723"/>
    </source>
</evidence>
<dbReference type="PROSITE" id="PS01016">
    <property type="entry name" value="GLYCOPROTEASE"/>
    <property type="match status" value="1"/>
</dbReference>
<comment type="cofactor">
    <cofactor evidence="8">
        <name>Fe(2+)</name>
        <dbReference type="ChEBI" id="CHEBI:29033"/>
    </cofactor>
    <text evidence="8">Binds 1 Fe(2+) ion per subunit.</text>
</comment>
<dbReference type="GO" id="GO:0005506">
    <property type="term" value="F:iron ion binding"/>
    <property type="evidence" value="ECO:0007669"/>
    <property type="project" value="UniProtKB-UniRule"/>
</dbReference>
<dbReference type="InterPro" id="IPR000905">
    <property type="entry name" value="Gcp-like_dom"/>
</dbReference>
<keyword evidence="1 8" id="KW-0963">Cytoplasm</keyword>
<feature type="binding site" evidence="8">
    <location>
        <position position="621"/>
    </location>
    <ligand>
        <name>substrate</name>
    </ligand>
</feature>
<dbReference type="HAMAP" id="MF_01445">
    <property type="entry name" value="TsaD"/>
    <property type="match status" value="1"/>
</dbReference>
<dbReference type="OrthoDB" id="9806197at2"/>
<dbReference type="InterPro" id="IPR022450">
    <property type="entry name" value="TsaD"/>
</dbReference>
<feature type="binding site" evidence="8">
    <location>
        <position position="638"/>
    </location>
    <ligand>
        <name>substrate</name>
    </ligand>
</feature>
<dbReference type="InterPro" id="IPR016181">
    <property type="entry name" value="Acyl_CoA_acyltransferase"/>
</dbReference>
<dbReference type="InterPro" id="IPR043129">
    <property type="entry name" value="ATPase_NBD"/>
</dbReference>
<dbReference type="Pfam" id="PF00814">
    <property type="entry name" value="TsaD"/>
    <property type="match status" value="2"/>
</dbReference>